<dbReference type="InterPro" id="IPR036388">
    <property type="entry name" value="WH-like_DNA-bd_sf"/>
</dbReference>
<protein>
    <recommendedName>
        <fullName evidence="6">Heat-inducible transcription repressor HrcA</fullName>
    </recommendedName>
</protein>
<dbReference type="GO" id="GO:0003677">
    <property type="term" value="F:DNA binding"/>
    <property type="evidence" value="ECO:0007669"/>
    <property type="project" value="InterPro"/>
</dbReference>
<comment type="similarity">
    <text evidence="6">Belongs to the HrcA family.</text>
</comment>
<evidence type="ECO:0000256" key="3">
    <source>
        <dbReference type="ARBA" id="ARBA00023016"/>
    </source>
</evidence>
<sequence>MLSERQRMILSAIVEDYIRSAEPIGSRSISKRDDVSYSPATIRNEMSDLEEMGYLEQPHTSAGRIPSHKGYRYYVDHLVREGNLSSHELDVVKMFFAGKVQEMESVIQHVAGVLSGLTNYTSIVLGPEVFSSTLKHLQIIPINIHTAVAIMITNTGHVENKTVTIPEGMSFSDIEKVVNVLNDKLKNVPLIEFKSKLYSEVSSELAKVTAGYTEWLSMIEGVLQNDETNRIYVSGATNMLMQPEFKDVDKVKTILDLFEETRILLQVVAPSQSGIQIKIGAENSVEAMNDCSLITASYSIGDQMLGTIGILGPTRMEYAKVIRLLDHISKNMALELTKWYEHL</sequence>
<dbReference type="AlphaFoldDB" id="A0A1U9YIY8"/>
<dbReference type="HAMAP" id="MF_00081">
    <property type="entry name" value="HrcA"/>
    <property type="match status" value="1"/>
</dbReference>
<dbReference type="FunFam" id="1.10.10.10:FF:000049">
    <property type="entry name" value="Heat-inducible transcription repressor HrcA"/>
    <property type="match status" value="1"/>
</dbReference>
<dbReference type="Gene3D" id="1.10.10.10">
    <property type="entry name" value="Winged helix-like DNA-binding domain superfamily/Winged helix DNA-binding domain"/>
    <property type="match status" value="1"/>
</dbReference>
<keyword evidence="2 6" id="KW-0805">Transcription regulation</keyword>
<evidence type="ECO:0000313" key="8">
    <source>
        <dbReference type="Proteomes" id="UP000192727"/>
    </source>
</evidence>
<dbReference type="EMBL" id="CP020557">
    <property type="protein sequence ID" value="ARF67180.1"/>
    <property type="molecule type" value="Genomic_DNA"/>
</dbReference>
<evidence type="ECO:0000256" key="1">
    <source>
        <dbReference type="ARBA" id="ARBA00022491"/>
    </source>
</evidence>
<dbReference type="InterPro" id="IPR021153">
    <property type="entry name" value="HrcA_C"/>
</dbReference>
<dbReference type="InterPro" id="IPR036390">
    <property type="entry name" value="WH_DNA-bd_sf"/>
</dbReference>
<comment type="function">
    <text evidence="5 6">Negative regulator of class I heat shock genes (grpE-dnaK-dnaJ and groELS operons). Prevents heat-shock induction of these operons.</text>
</comment>
<dbReference type="PANTHER" id="PTHR34824:SF1">
    <property type="entry name" value="HEAT-INDUCIBLE TRANSCRIPTION REPRESSOR HRCA"/>
    <property type="match status" value="1"/>
</dbReference>
<keyword evidence="1 6" id="KW-0678">Repressor</keyword>
<dbReference type="Proteomes" id="UP000192727">
    <property type="component" value="Chromosome"/>
</dbReference>
<dbReference type="GeneID" id="64219762"/>
<dbReference type="InterPro" id="IPR023120">
    <property type="entry name" value="WHTH_transcript_rep_HrcA_IDD"/>
</dbReference>
<evidence type="ECO:0000313" key="7">
    <source>
        <dbReference type="EMBL" id="ARF67180.1"/>
    </source>
</evidence>
<proteinExistence type="inferred from homology"/>
<evidence type="ECO:0000256" key="6">
    <source>
        <dbReference type="HAMAP-Rule" id="MF_00081"/>
    </source>
</evidence>
<dbReference type="InterPro" id="IPR002571">
    <property type="entry name" value="HrcA"/>
</dbReference>
<dbReference type="Gene3D" id="3.30.450.40">
    <property type="match status" value="1"/>
</dbReference>
<dbReference type="Pfam" id="PF01628">
    <property type="entry name" value="HrcA"/>
    <property type="match status" value="1"/>
</dbReference>
<dbReference type="Pfam" id="PF03444">
    <property type="entry name" value="WHD_HrcA"/>
    <property type="match status" value="1"/>
</dbReference>
<reference evidence="7 8" key="1">
    <citation type="submission" date="2017-03" db="EMBL/GenBank/DDBJ databases">
        <title>Paenibacillus larvae genome sequencing.</title>
        <authorList>
            <person name="Dingman D.W."/>
        </authorList>
    </citation>
    <scope>NUCLEOTIDE SEQUENCE [LARGE SCALE GENOMIC DNA]</scope>
    <source>
        <strain evidence="7 8">SAG 10367</strain>
    </source>
</reference>
<evidence type="ECO:0000256" key="4">
    <source>
        <dbReference type="ARBA" id="ARBA00023163"/>
    </source>
</evidence>
<gene>
    <name evidence="6" type="primary">hrcA</name>
    <name evidence="7" type="ORF">B7C51_04200</name>
</gene>
<dbReference type="RefSeq" id="WP_024094564.1">
    <property type="nucleotide sequence ID" value="NZ_CP019794.1"/>
</dbReference>
<dbReference type="SUPFAM" id="SSF55781">
    <property type="entry name" value="GAF domain-like"/>
    <property type="match status" value="1"/>
</dbReference>
<evidence type="ECO:0000256" key="5">
    <source>
        <dbReference type="ARBA" id="ARBA00055319"/>
    </source>
</evidence>
<dbReference type="SUPFAM" id="SSF46785">
    <property type="entry name" value="Winged helix' DNA-binding domain"/>
    <property type="match status" value="1"/>
</dbReference>
<evidence type="ECO:0000256" key="2">
    <source>
        <dbReference type="ARBA" id="ARBA00023015"/>
    </source>
</evidence>
<keyword evidence="4 6" id="KW-0804">Transcription</keyword>
<dbReference type="InterPro" id="IPR005104">
    <property type="entry name" value="WHTH_HrcA_DNA-bd"/>
</dbReference>
<dbReference type="InterPro" id="IPR029016">
    <property type="entry name" value="GAF-like_dom_sf"/>
</dbReference>
<accession>A0A1U9YIY8</accession>
<dbReference type="PANTHER" id="PTHR34824">
    <property type="entry name" value="HEAT-INDUCIBLE TRANSCRIPTION REPRESSOR HRCA"/>
    <property type="match status" value="1"/>
</dbReference>
<dbReference type="NCBIfam" id="TIGR00331">
    <property type="entry name" value="hrcA"/>
    <property type="match status" value="1"/>
</dbReference>
<dbReference type="Gene3D" id="3.30.390.60">
    <property type="entry name" value="Heat-inducible transcription repressor hrca homolog, domain 3"/>
    <property type="match status" value="1"/>
</dbReference>
<name>A0A1U9YIY8_9BACL</name>
<keyword evidence="3 6" id="KW-0346">Stress response</keyword>
<dbReference type="GO" id="GO:0045892">
    <property type="term" value="P:negative regulation of DNA-templated transcription"/>
    <property type="evidence" value="ECO:0007669"/>
    <property type="project" value="UniProtKB-UniRule"/>
</dbReference>
<dbReference type="PIRSF" id="PIRSF005485">
    <property type="entry name" value="HrcA"/>
    <property type="match status" value="1"/>
</dbReference>
<organism evidence="7 8">
    <name type="scientific">Paenibacillus larvae subsp. pulvifaciens</name>
    <dbReference type="NCBI Taxonomy" id="1477"/>
    <lineage>
        <taxon>Bacteria</taxon>
        <taxon>Bacillati</taxon>
        <taxon>Bacillota</taxon>
        <taxon>Bacilli</taxon>
        <taxon>Bacillales</taxon>
        <taxon>Paenibacillaceae</taxon>
        <taxon>Paenibacillus</taxon>
    </lineage>
</organism>